<evidence type="ECO:0000313" key="3">
    <source>
        <dbReference type="Proteomes" id="UP000314294"/>
    </source>
</evidence>
<dbReference type="Gene3D" id="3.10.100.10">
    <property type="entry name" value="Mannose-Binding Protein A, subunit A"/>
    <property type="match status" value="1"/>
</dbReference>
<dbReference type="Proteomes" id="UP000314294">
    <property type="component" value="Unassembled WGS sequence"/>
</dbReference>
<dbReference type="AlphaFoldDB" id="A0A4Z2E719"/>
<dbReference type="EMBL" id="SRLO01014954">
    <property type="protein sequence ID" value="TNN24575.1"/>
    <property type="molecule type" value="Genomic_DNA"/>
</dbReference>
<dbReference type="Pfam" id="PF00059">
    <property type="entry name" value="Lectin_C"/>
    <property type="match status" value="1"/>
</dbReference>
<dbReference type="SUPFAM" id="SSF56436">
    <property type="entry name" value="C-type lectin-like"/>
    <property type="match status" value="1"/>
</dbReference>
<keyword evidence="3" id="KW-1185">Reference proteome</keyword>
<dbReference type="InterPro" id="IPR016186">
    <property type="entry name" value="C-type_lectin-like/link_sf"/>
</dbReference>
<evidence type="ECO:0000259" key="1">
    <source>
        <dbReference type="PROSITE" id="PS50041"/>
    </source>
</evidence>
<keyword evidence="2" id="KW-0430">Lectin</keyword>
<feature type="domain" description="C-type lectin" evidence="1">
    <location>
        <begin position="18"/>
        <end position="64"/>
    </location>
</feature>
<sequence>MMSASCVALLDNPEPESFWIGVKRSAEGFTYTDGSKFKNDVWYPGQPDNAGGQENCVEINYKGKEKV</sequence>
<dbReference type="InterPro" id="IPR016187">
    <property type="entry name" value="CTDL_fold"/>
</dbReference>
<dbReference type="InterPro" id="IPR001304">
    <property type="entry name" value="C-type_lectin-like"/>
</dbReference>
<evidence type="ECO:0000313" key="2">
    <source>
        <dbReference type="EMBL" id="TNN24575.1"/>
    </source>
</evidence>
<protein>
    <submittedName>
        <fullName evidence="2">Lactose-binding lectin l-2</fullName>
    </submittedName>
</protein>
<dbReference type="PROSITE" id="PS50041">
    <property type="entry name" value="C_TYPE_LECTIN_2"/>
    <property type="match status" value="1"/>
</dbReference>
<dbReference type="OrthoDB" id="8801841at2759"/>
<dbReference type="GO" id="GO:0030246">
    <property type="term" value="F:carbohydrate binding"/>
    <property type="evidence" value="ECO:0007669"/>
    <property type="project" value="UniProtKB-KW"/>
</dbReference>
<name>A0A4Z2E719_9TELE</name>
<gene>
    <name evidence="2" type="primary">l-2</name>
    <name evidence="2" type="ORF">EYF80_065299</name>
</gene>
<reference evidence="2 3" key="1">
    <citation type="submission" date="2019-03" db="EMBL/GenBank/DDBJ databases">
        <title>First draft genome of Liparis tanakae, snailfish: a comprehensive survey of snailfish specific genes.</title>
        <authorList>
            <person name="Kim W."/>
            <person name="Song I."/>
            <person name="Jeong J.-H."/>
            <person name="Kim D."/>
            <person name="Kim S."/>
            <person name="Ryu S."/>
            <person name="Song J.Y."/>
            <person name="Lee S.K."/>
        </authorList>
    </citation>
    <scope>NUCLEOTIDE SEQUENCE [LARGE SCALE GENOMIC DNA]</scope>
    <source>
        <tissue evidence="2">Muscle</tissue>
    </source>
</reference>
<proteinExistence type="predicted"/>
<accession>A0A4Z2E719</accession>
<comment type="caution">
    <text evidence="2">The sequence shown here is derived from an EMBL/GenBank/DDBJ whole genome shotgun (WGS) entry which is preliminary data.</text>
</comment>
<organism evidence="2 3">
    <name type="scientific">Liparis tanakae</name>
    <name type="common">Tanaka's snailfish</name>
    <dbReference type="NCBI Taxonomy" id="230148"/>
    <lineage>
        <taxon>Eukaryota</taxon>
        <taxon>Metazoa</taxon>
        <taxon>Chordata</taxon>
        <taxon>Craniata</taxon>
        <taxon>Vertebrata</taxon>
        <taxon>Euteleostomi</taxon>
        <taxon>Actinopterygii</taxon>
        <taxon>Neopterygii</taxon>
        <taxon>Teleostei</taxon>
        <taxon>Neoteleostei</taxon>
        <taxon>Acanthomorphata</taxon>
        <taxon>Eupercaria</taxon>
        <taxon>Perciformes</taxon>
        <taxon>Cottioidei</taxon>
        <taxon>Cottales</taxon>
        <taxon>Liparidae</taxon>
        <taxon>Liparis</taxon>
    </lineage>
</organism>